<dbReference type="EMBL" id="BAAATM010000018">
    <property type="protein sequence ID" value="GAA2550594.1"/>
    <property type="molecule type" value="Genomic_DNA"/>
</dbReference>
<protein>
    <submittedName>
        <fullName evidence="2">Uncharacterized protein</fullName>
    </submittedName>
</protein>
<keyword evidence="1" id="KW-0732">Signal</keyword>
<evidence type="ECO:0000313" key="3">
    <source>
        <dbReference type="Proteomes" id="UP001501095"/>
    </source>
</evidence>
<name>A0ABN3NZ54_9ACTN</name>
<keyword evidence="3" id="KW-1185">Reference proteome</keyword>
<reference evidence="2 3" key="1">
    <citation type="journal article" date="2019" name="Int. J. Syst. Evol. Microbiol.">
        <title>The Global Catalogue of Microorganisms (GCM) 10K type strain sequencing project: providing services to taxonomists for standard genome sequencing and annotation.</title>
        <authorList>
            <consortium name="The Broad Institute Genomics Platform"/>
            <consortium name="The Broad Institute Genome Sequencing Center for Infectious Disease"/>
            <person name="Wu L."/>
            <person name="Ma J."/>
        </authorList>
    </citation>
    <scope>NUCLEOTIDE SEQUENCE [LARGE SCALE GENOMIC DNA]</scope>
    <source>
        <strain evidence="2 3">JCM 6924</strain>
    </source>
</reference>
<accession>A0ABN3NZ54</accession>
<organism evidence="2 3">
    <name type="scientific">Streptomyces levis</name>
    <dbReference type="NCBI Taxonomy" id="285566"/>
    <lineage>
        <taxon>Bacteria</taxon>
        <taxon>Bacillati</taxon>
        <taxon>Actinomycetota</taxon>
        <taxon>Actinomycetes</taxon>
        <taxon>Kitasatosporales</taxon>
        <taxon>Streptomycetaceae</taxon>
        <taxon>Streptomyces</taxon>
    </lineage>
</organism>
<dbReference type="Proteomes" id="UP001501095">
    <property type="component" value="Unassembled WGS sequence"/>
</dbReference>
<sequence length="69" mass="7175">MIHWLVDHGMKTRTVLGAVALMTLPLFLATPAQAAAETAPLTTQKVTKAGPVGPGLSELVAIAEGILRK</sequence>
<evidence type="ECO:0000256" key="1">
    <source>
        <dbReference type="SAM" id="SignalP"/>
    </source>
</evidence>
<proteinExistence type="predicted"/>
<evidence type="ECO:0000313" key="2">
    <source>
        <dbReference type="EMBL" id="GAA2550594.1"/>
    </source>
</evidence>
<gene>
    <name evidence="2" type="ORF">GCM10010423_58620</name>
</gene>
<feature type="signal peptide" evidence="1">
    <location>
        <begin position="1"/>
        <end position="34"/>
    </location>
</feature>
<comment type="caution">
    <text evidence="2">The sequence shown here is derived from an EMBL/GenBank/DDBJ whole genome shotgun (WGS) entry which is preliminary data.</text>
</comment>
<feature type="chain" id="PRO_5045241073" evidence="1">
    <location>
        <begin position="35"/>
        <end position="69"/>
    </location>
</feature>